<dbReference type="HOGENOM" id="CLU_1408005_0_0_11"/>
<evidence type="ECO:0000313" key="2">
    <source>
        <dbReference type="Proteomes" id="UP000032234"/>
    </source>
</evidence>
<keyword evidence="2" id="KW-1185">Reference proteome</keyword>
<evidence type="ECO:0008006" key="3">
    <source>
        <dbReference type="Google" id="ProtNLM"/>
    </source>
</evidence>
<dbReference type="STRING" id="477245.TU94_24200"/>
<evidence type="ECO:0000313" key="1">
    <source>
        <dbReference type="EMBL" id="AJP04112.1"/>
    </source>
</evidence>
<proteinExistence type="predicted"/>
<dbReference type="EMBL" id="CP010849">
    <property type="protein sequence ID" value="AJP04112.1"/>
    <property type="molecule type" value="Genomic_DNA"/>
</dbReference>
<protein>
    <recommendedName>
        <fullName evidence="3">SUKH-4 immunity protein</fullName>
    </recommendedName>
</protein>
<sequence length="193" mass="21025">MIAPVTAELLRGVFPAEQIARTPLDRQSAILGHTASRAFLADIGIPVAEGVLFEIRDDLADGLTPLLSHRPAADFSEYEGAPADFGHWIHLGKAVYSDIALDGTTGIVYDINDEVRAIQPMHTDLSSMVYGMWLLEKRRADYAPQGLNEMLPVEETERIADEIQAELSGIDPLPFAGPGWWEGVVADIAGGMW</sequence>
<dbReference type="Pfam" id="PF14435">
    <property type="entry name" value="SUKH-4"/>
    <property type="match status" value="1"/>
</dbReference>
<organism evidence="1 2">
    <name type="scientific">Streptomyces cyaneogriseus subsp. noncyanogenus</name>
    <dbReference type="NCBI Taxonomy" id="477245"/>
    <lineage>
        <taxon>Bacteria</taxon>
        <taxon>Bacillati</taxon>
        <taxon>Actinomycetota</taxon>
        <taxon>Actinomycetes</taxon>
        <taxon>Kitasatosporales</taxon>
        <taxon>Streptomycetaceae</taxon>
        <taxon>Streptomyces</taxon>
    </lineage>
</organism>
<name>A0A0C5FVP6_9ACTN</name>
<dbReference type="KEGG" id="scw:TU94_24200"/>
<reference evidence="1 2" key="1">
    <citation type="submission" date="2015-02" db="EMBL/GenBank/DDBJ databases">
        <title>Genome sequence of thermotolerant Streptomyces cyaneogriseus subsp. Noncyanogenus NMWT1, the producer of nematocidal antibiotics nemadectin.</title>
        <authorList>
            <person name="Wang H."/>
            <person name="Li C."/>
            <person name="Xiang W."/>
            <person name="Wang X."/>
        </authorList>
    </citation>
    <scope>NUCLEOTIDE SEQUENCE [LARGE SCALE GENOMIC DNA]</scope>
    <source>
        <strain evidence="1 2">NMWT 1</strain>
    </source>
</reference>
<dbReference type="AlphaFoldDB" id="A0A0C5FVP6"/>
<dbReference type="InterPro" id="IPR025851">
    <property type="entry name" value="SUKH-4"/>
</dbReference>
<accession>A0A0C5FVP6</accession>
<dbReference type="PATRIC" id="fig|477245.3.peg.5111"/>
<dbReference type="RefSeq" id="WP_044384544.1">
    <property type="nucleotide sequence ID" value="NZ_CP010849.1"/>
</dbReference>
<gene>
    <name evidence="1" type="ORF">TU94_24200</name>
</gene>
<dbReference type="Proteomes" id="UP000032234">
    <property type="component" value="Chromosome"/>
</dbReference>
<dbReference type="OrthoDB" id="4323058at2"/>